<dbReference type="PANTHER" id="PTHR43316">
    <property type="entry name" value="HYDROLASE, HALOACID DELAHOGENASE-RELATED"/>
    <property type="match status" value="1"/>
</dbReference>
<dbReference type="PRINTS" id="PR00413">
    <property type="entry name" value="HADHALOGNASE"/>
</dbReference>
<dbReference type="InterPro" id="IPR006439">
    <property type="entry name" value="HAD-SF_hydro_IA"/>
</dbReference>
<dbReference type="EMBL" id="LAZR01027163">
    <property type="protein sequence ID" value="KKL66556.1"/>
    <property type="molecule type" value="Genomic_DNA"/>
</dbReference>
<gene>
    <name evidence="2" type="ORF">LCGC14_2143800</name>
</gene>
<name>A0A0F9EJU5_9ZZZZ</name>
<dbReference type="Gene3D" id="3.40.50.1000">
    <property type="entry name" value="HAD superfamily/HAD-like"/>
    <property type="match status" value="1"/>
</dbReference>
<reference evidence="2" key="1">
    <citation type="journal article" date="2015" name="Nature">
        <title>Complex archaea that bridge the gap between prokaryotes and eukaryotes.</title>
        <authorList>
            <person name="Spang A."/>
            <person name="Saw J.H."/>
            <person name="Jorgensen S.L."/>
            <person name="Zaremba-Niedzwiedzka K."/>
            <person name="Martijn J."/>
            <person name="Lind A.E."/>
            <person name="van Eijk R."/>
            <person name="Schleper C."/>
            <person name="Guy L."/>
            <person name="Ettema T.J."/>
        </authorList>
    </citation>
    <scope>NUCLEOTIDE SEQUENCE</scope>
</reference>
<accession>A0A0F9EJU5</accession>
<proteinExistence type="predicted"/>
<dbReference type="GO" id="GO:0016787">
    <property type="term" value="F:hydrolase activity"/>
    <property type="evidence" value="ECO:0007669"/>
    <property type="project" value="UniProtKB-KW"/>
</dbReference>
<dbReference type="SUPFAM" id="SSF56784">
    <property type="entry name" value="HAD-like"/>
    <property type="match status" value="1"/>
</dbReference>
<dbReference type="AlphaFoldDB" id="A0A0F9EJU5"/>
<dbReference type="Pfam" id="PF00702">
    <property type="entry name" value="Hydrolase"/>
    <property type="match status" value="1"/>
</dbReference>
<evidence type="ECO:0008006" key="3">
    <source>
        <dbReference type="Google" id="ProtNLM"/>
    </source>
</evidence>
<dbReference type="SFLD" id="SFLDS00003">
    <property type="entry name" value="Haloacid_Dehalogenase"/>
    <property type="match status" value="1"/>
</dbReference>
<dbReference type="NCBIfam" id="TIGR01549">
    <property type="entry name" value="HAD-SF-IA-v1"/>
    <property type="match status" value="1"/>
</dbReference>
<keyword evidence="1" id="KW-0378">Hydrolase</keyword>
<evidence type="ECO:0000256" key="1">
    <source>
        <dbReference type="ARBA" id="ARBA00022801"/>
    </source>
</evidence>
<dbReference type="SFLD" id="SFLDG01129">
    <property type="entry name" value="C1.5:_HAD__Beta-PGM__Phosphata"/>
    <property type="match status" value="1"/>
</dbReference>
<evidence type="ECO:0000313" key="2">
    <source>
        <dbReference type="EMBL" id="KKL66556.1"/>
    </source>
</evidence>
<organism evidence="2">
    <name type="scientific">marine sediment metagenome</name>
    <dbReference type="NCBI Taxonomy" id="412755"/>
    <lineage>
        <taxon>unclassified sequences</taxon>
        <taxon>metagenomes</taxon>
        <taxon>ecological metagenomes</taxon>
    </lineage>
</organism>
<dbReference type="InterPro" id="IPR051540">
    <property type="entry name" value="S-2-haloacid_dehalogenase"/>
</dbReference>
<sequence>MTPRITAVLFDLGDTLWHFPSMPPVQVIRSETVGRLSRLLKSWGEEVTDERFYLGRDIRLAVEEETSRAFHGDSLDPGYPELCRRVAARNGLSLTPEQGEELWEAWNLGGQFLGRTLFPGVLETLRWLKERGFRLGSVTNRGYGGPRFQQEMRDLGLAELFEVVTLSCNVGFMKPHPRIYEYTLDAMQLTSRETAMVGDSMHADVGGAKALGMTAIWCRPPLDEPVEASTDPPEVEGSVRPDYTIGTISEIRGLPPFADGGPK</sequence>
<protein>
    <recommendedName>
        <fullName evidence="3">HAD family hydrolase</fullName>
    </recommendedName>
</protein>
<dbReference type="NCBIfam" id="TIGR01509">
    <property type="entry name" value="HAD-SF-IA-v3"/>
    <property type="match status" value="1"/>
</dbReference>
<comment type="caution">
    <text evidence="2">The sequence shown here is derived from an EMBL/GenBank/DDBJ whole genome shotgun (WGS) entry which is preliminary data.</text>
</comment>
<dbReference type="InterPro" id="IPR023214">
    <property type="entry name" value="HAD_sf"/>
</dbReference>
<dbReference type="InterPro" id="IPR036412">
    <property type="entry name" value="HAD-like_sf"/>
</dbReference>